<dbReference type="EMBL" id="BSOE01000029">
    <property type="protein sequence ID" value="GLR04374.1"/>
    <property type="molecule type" value="Genomic_DNA"/>
</dbReference>
<accession>A0ABQ5Y4C1</accession>
<sequence length="288" mass="32736">MTPQESSEKEISRAFKKFYRFCASSDADDLKDLLAVLCSSFEKIETLTGVKFKDNRRFIAMKALRNFSTHESELLNSSNALSIQGTTRTFSDVQLLCLIPQDTLTYVLNNLRSQFTKDCINESVIAYKEFVDIYPSIFNLVVDLYFLTVKHSLNIDGDGFLSISNSIKFEKENGYSHYIRGRIIMLDGSDINIFLKESMIDISQRVEEQNALPVCEDGLFNGVAAYENSPSEQVKLMRTDDKRYILDSLLDTDAISIEKDASGKNVGYMNRELHPIEVAIAQEYLESI</sequence>
<organism evidence="1 2">
    <name type="scientific">Vibrio hyugaensis</name>
    <dbReference type="NCBI Taxonomy" id="1534743"/>
    <lineage>
        <taxon>Bacteria</taxon>
        <taxon>Pseudomonadati</taxon>
        <taxon>Pseudomonadota</taxon>
        <taxon>Gammaproteobacteria</taxon>
        <taxon>Vibrionales</taxon>
        <taxon>Vibrionaceae</taxon>
        <taxon>Vibrio</taxon>
    </lineage>
</organism>
<proteinExistence type="predicted"/>
<comment type="caution">
    <text evidence="1">The sequence shown here is derived from an EMBL/GenBank/DDBJ whole genome shotgun (WGS) entry which is preliminary data.</text>
</comment>
<evidence type="ECO:0000313" key="2">
    <source>
        <dbReference type="Proteomes" id="UP001156669"/>
    </source>
</evidence>
<reference evidence="2" key="1">
    <citation type="journal article" date="2019" name="Int. J. Syst. Evol. Microbiol.">
        <title>The Global Catalogue of Microorganisms (GCM) 10K type strain sequencing project: providing services to taxonomists for standard genome sequencing and annotation.</title>
        <authorList>
            <consortium name="The Broad Institute Genomics Platform"/>
            <consortium name="The Broad Institute Genome Sequencing Center for Infectious Disease"/>
            <person name="Wu L."/>
            <person name="Ma J."/>
        </authorList>
    </citation>
    <scope>NUCLEOTIDE SEQUENCE [LARGE SCALE GENOMIC DNA]</scope>
    <source>
        <strain evidence="2">NBRC 110633</strain>
    </source>
</reference>
<name>A0ABQ5Y4C1_9VIBR</name>
<dbReference type="Proteomes" id="UP001156669">
    <property type="component" value="Unassembled WGS sequence"/>
</dbReference>
<evidence type="ECO:0000313" key="1">
    <source>
        <dbReference type="EMBL" id="GLR04374.1"/>
    </source>
</evidence>
<gene>
    <name evidence="1" type="ORF">GCM10007906_19620</name>
</gene>
<dbReference type="RefSeq" id="WP_045401155.1">
    <property type="nucleotide sequence ID" value="NZ_BBLD01000041.1"/>
</dbReference>
<keyword evidence="2" id="KW-1185">Reference proteome</keyword>
<protein>
    <submittedName>
        <fullName evidence="1">Uncharacterized protein</fullName>
    </submittedName>
</protein>